<dbReference type="FunFam" id="3.40.50.300:FF:000589">
    <property type="entry name" value="ABC transporter, ATP-binding subunit"/>
    <property type="match status" value="1"/>
</dbReference>
<evidence type="ECO:0000256" key="3">
    <source>
        <dbReference type="ARBA" id="ARBA00022458"/>
    </source>
</evidence>
<comment type="caution">
    <text evidence="11">The sequence shown here is derived from an EMBL/GenBank/DDBJ whole genome shotgun (WGS) entry which is preliminary data.</text>
</comment>
<keyword evidence="7" id="KW-1278">Translocase</keyword>
<evidence type="ECO:0000313" key="12">
    <source>
        <dbReference type="EMBL" id="MEA5446293.1"/>
    </source>
</evidence>
<dbReference type="SUPFAM" id="SSF52540">
    <property type="entry name" value="P-loop containing nucleoside triphosphate hydrolases"/>
    <property type="match status" value="1"/>
</dbReference>
<protein>
    <submittedName>
        <fullName evidence="11">ATP-binding cassette domain-containing protein</fullName>
    </submittedName>
</protein>
<evidence type="ECO:0000256" key="5">
    <source>
        <dbReference type="ARBA" id="ARBA00022741"/>
    </source>
</evidence>
<keyword evidence="5" id="KW-0547">Nucleotide-binding</keyword>
<keyword evidence="6 11" id="KW-0067">ATP-binding</keyword>
<dbReference type="GO" id="GO:0043215">
    <property type="term" value="P:daunorubicin transport"/>
    <property type="evidence" value="ECO:0007669"/>
    <property type="project" value="InterPro"/>
</dbReference>
<keyword evidence="4" id="KW-1003">Cell membrane</keyword>
<keyword evidence="8" id="KW-0472">Membrane</keyword>
<organism evidence="11 13">
    <name type="scientific">Natronospira elongata</name>
    <dbReference type="NCBI Taxonomy" id="3110268"/>
    <lineage>
        <taxon>Bacteria</taxon>
        <taxon>Pseudomonadati</taxon>
        <taxon>Pseudomonadota</taxon>
        <taxon>Gammaproteobacteria</taxon>
        <taxon>Natronospirales</taxon>
        <taxon>Natronospiraceae</taxon>
        <taxon>Natronospira</taxon>
    </lineage>
</organism>
<proteinExistence type="inferred from homology"/>
<keyword evidence="13" id="KW-1185">Reference proteome</keyword>
<dbReference type="SMART" id="SM00382">
    <property type="entry name" value="AAA"/>
    <property type="match status" value="1"/>
</dbReference>
<dbReference type="GO" id="GO:0016887">
    <property type="term" value="F:ATP hydrolysis activity"/>
    <property type="evidence" value="ECO:0007669"/>
    <property type="project" value="InterPro"/>
</dbReference>
<evidence type="ECO:0000256" key="1">
    <source>
        <dbReference type="ARBA" id="ARBA00004413"/>
    </source>
</evidence>
<evidence type="ECO:0000256" key="2">
    <source>
        <dbReference type="ARBA" id="ARBA00022448"/>
    </source>
</evidence>
<dbReference type="AlphaFoldDB" id="A0AAP6JF88"/>
<dbReference type="RefSeq" id="WP_346051812.1">
    <property type="nucleotide sequence ID" value="NZ_JAYGII010000017.1"/>
</dbReference>
<dbReference type="InterPro" id="IPR003593">
    <property type="entry name" value="AAA+_ATPase"/>
</dbReference>
<accession>A0AAP6JF88</accession>
<evidence type="ECO:0000313" key="13">
    <source>
        <dbReference type="Proteomes" id="UP001302316"/>
    </source>
</evidence>
<gene>
    <name evidence="11" type="ORF">VCB98_08800</name>
    <name evidence="12" type="ORF">VCB98_10725</name>
</gene>
<dbReference type="InterPro" id="IPR025302">
    <property type="entry name" value="DrrA1/2-like_C"/>
</dbReference>
<dbReference type="GO" id="GO:1900753">
    <property type="term" value="P:doxorubicin transport"/>
    <property type="evidence" value="ECO:0007669"/>
    <property type="project" value="InterPro"/>
</dbReference>
<comment type="subcellular location">
    <subcellularLocation>
        <location evidence="1">Cell membrane</location>
        <topology evidence="1">Peripheral membrane protein</topology>
        <orientation evidence="1">Cytoplasmic side</orientation>
    </subcellularLocation>
</comment>
<evidence type="ECO:0000256" key="9">
    <source>
        <dbReference type="ARBA" id="ARBA00049985"/>
    </source>
</evidence>
<dbReference type="PROSITE" id="PS00211">
    <property type="entry name" value="ABC_TRANSPORTER_1"/>
    <property type="match status" value="1"/>
</dbReference>
<evidence type="ECO:0000256" key="4">
    <source>
        <dbReference type="ARBA" id="ARBA00022475"/>
    </source>
</evidence>
<dbReference type="PROSITE" id="PS50893">
    <property type="entry name" value="ABC_TRANSPORTER_2"/>
    <property type="match status" value="1"/>
</dbReference>
<dbReference type="EMBL" id="JAYGII010000026">
    <property type="protein sequence ID" value="MEA5446293.1"/>
    <property type="molecule type" value="Genomic_DNA"/>
</dbReference>
<evidence type="ECO:0000313" key="11">
    <source>
        <dbReference type="EMBL" id="MEA5445915.1"/>
    </source>
</evidence>
<dbReference type="Pfam" id="PF13732">
    <property type="entry name" value="DrrA1-3_C"/>
    <property type="match status" value="1"/>
</dbReference>
<evidence type="ECO:0000256" key="8">
    <source>
        <dbReference type="ARBA" id="ARBA00023136"/>
    </source>
</evidence>
<dbReference type="InterPro" id="IPR003439">
    <property type="entry name" value="ABC_transporter-like_ATP-bd"/>
</dbReference>
<dbReference type="InterPro" id="IPR005894">
    <property type="entry name" value="DrrA"/>
</dbReference>
<dbReference type="GO" id="GO:0005524">
    <property type="term" value="F:ATP binding"/>
    <property type="evidence" value="ECO:0007669"/>
    <property type="project" value="UniProtKB-KW"/>
</dbReference>
<feature type="domain" description="ABC transporter" evidence="10">
    <location>
        <begin position="4"/>
        <end position="234"/>
    </location>
</feature>
<dbReference type="Proteomes" id="UP001302316">
    <property type="component" value="Unassembled WGS sequence"/>
</dbReference>
<dbReference type="EMBL" id="JAYGII010000017">
    <property type="protein sequence ID" value="MEA5445915.1"/>
    <property type="molecule type" value="Genomic_DNA"/>
</dbReference>
<reference evidence="11 13" key="1">
    <citation type="submission" date="2023-12" db="EMBL/GenBank/DDBJ databases">
        <title>Whole-genome sequencing of halo(alkali)philic microorganisms from hypersaline lakes.</title>
        <authorList>
            <person name="Sorokin D.Y."/>
            <person name="Merkel A.Y."/>
            <person name="Messina E."/>
            <person name="Yakimov M."/>
        </authorList>
    </citation>
    <scope>NUCLEOTIDE SEQUENCE [LARGE SCALE GENOMIC DNA]</scope>
    <source>
        <strain evidence="11 13">AB-CW1</strain>
    </source>
</reference>
<evidence type="ECO:0000256" key="7">
    <source>
        <dbReference type="ARBA" id="ARBA00022967"/>
    </source>
</evidence>
<keyword evidence="2" id="KW-0813">Transport</keyword>
<evidence type="ECO:0000256" key="6">
    <source>
        <dbReference type="ARBA" id="ARBA00022840"/>
    </source>
</evidence>
<dbReference type="Gene3D" id="3.40.50.300">
    <property type="entry name" value="P-loop containing nucleotide triphosphate hydrolases"/>
    <property type="match status" value="1"/>
</dbReference>
<dbReference type="PANTHER" id="PTHR42711:SF19">
    <property type="entry name" value="DOXORUBICIN RESISTANCE ATP-BINDING PROTEIN DRRA"/>
    <property type="match status" value="1"/>
</dbReference>
<dbReference type="GO" id="GO:0005886">
    <property type="term" value="C:plasma membrane"/>
    <property type="evidence" value="ECO:0007669"/>
    <property type="project" value="UniProtKB-SubCell"/>
</dbReference>
<dbReference type="NCBIfam" id="TIGR01188">
    <property type="entry name" value="drrA"/>
    <property type="match status" value="1"/>
</dbReference>
<keyword evidence="3" id="KW-0536">Nodulation</keyword>
<name>A0AAP6JF88_9GAMM</name>
<evidence type="ECO:0000259" key="10">
    <source>
        <dbReference type="PROSITE" id="PS50893"/>
    </source>
</evidence>
<comment type="similarity">
    <text evidence="9">Belongs to the ABC transporter superfamily. Drug exporter-1 (DrugE1) (TC 3.A.1.105) family.</text>
</comment>
<dbReference type="InterPro" id="IPR017871">
    <property type="entry name" value="ABC_transporter-like_CS"/>
</dbReference>
<dbReference type="InterPro" id="IPR027417">
    <property type="entry name" value="P-loop_NTPase"/>
</dbReference>
<dbReference type="Pfam" id="PF00005">
    <property type="entry name" value="ABC_tran"/>
    <property type="match status" value="1"/>
</dbReference>
<sequence>MDAIVAEAVSKRFGETQALDQVSLSLRPGTVLGLLGPNGAGKTTMVRILATLLLPDSGRIMVDGHDLLRNPQAVRRVIGLTGQYASVDDKLTGMENLILIARLLGQSRSQARTRARELLRDFSLEEAAGRAVQTYSGGMRRRLDLAASLVGNPRILYLDEPTTGLDPRARKQLWQRLRGMVAAGMTVLLTTQYLEEADALADDIVVIDRGRVIAKGTPDALKEQVGGQILRLRPRDPLQLAEIAEAVAALIGEMPDVDGRTVSCPVSDPALLTQVVRRLDEQGLALQDFSLRGASLDDVFLKLTGHRAESGETAEEGDQGA</sequence>
<dbReference type="PANTHER" id="PTHR42711">
    <property type="entry name" value="ABC TRANSPORTER ATP-BINDING PROTEIN"/>
    <property type="match status" value="1"/>
</dbReference>
<dbReference type="InterPro" id="IPR050763">
    <property type="entry name" value="ABC_transporter_ATP-binding"/>
</dbReference>